<evidence type="ECO:0000256" key="3">
    <source>
        <dbReference type="ARBA" id="ARBA00022475"/>
    </source>
</evidence>
<dbReference type="PRINTS" id="PR01988">
    <property type="entry name" value="EXPORTERBACE"/>
</dbReference>
<keyword evidence="6 7" id="KW-0472">Membrane</keyword>
<organism evidence="9 10">
    <name type="scientific">Salinispira pacifica</name>
    <dbReference type="NCBI Taxonomy" id="1307761"/>
    <lineage>
        <taxon>Bacteria</taxon>
        <taxon>Pseudomonadati</taxon>
        <taxon>Spirochaetota</taxon>
        <taxon>Spirochaetia</taxon>
        <taxon>Spirochaetales</taxon>
        <taxon>Spirochaetaceae</taxon>
        <taxon>Salinispira</taxon>
    </lineage>
</organism>
<dbReference type="STRING" id="1307761.L21SP2_0119"/>
<feature type="transmembrane region" description="Helical" evidence="7">
    <location>
        <begin position="339"/>
        <end position="361"/>
    </location>
</feature>
<dbReference type="OrthoDB" id="9775268at2"/>
<reference evidence="9 10" key="1">
    <citation type="journal article" date="2015" name="Stand. Genomic Sci.">
        <title>Complete genome sequence and description of Salinispira pacifica gen. nov., sp. nov., a novel spirochaete isolated form a hypersaline microbial mat.</title>
        <authorList>
            <person name="Ben Hania W."/>
            <person name="Joseph M."/>
            <person name="Schumann P."/>
            <person name="Bunk B."/>
            <person name="Fiebig A."/>
            <person name="Sproer C."/>
            <person name="Klenk H.P."/>
            <person name="Fardeau M.L."/>
            <person name="Spring S."/>
        </authorList>
    </citation>
    <scope>NUCLEOTIDE SEQUENCE [LARGE SCALE GENOMIC DNA]</scope>
    <source>
        <strain evidence="9 10">L21-RPul-D2</strain>
    </source>
</reference>
<evidence type="ECO:0000256" key="5">
    <source>
        <dbReference type="ARBA" id="ARBA00022989"/>
    </source>
</evidence>
<dbReference type="PANTHER" id="PTHR23513:SF6">
    <property type="entry name" value="MAJOR FACILITATOR SUPERFAMILY ASSOCIATED DOMAIN-CONTAINING PROTEIN"/>
    <property type="match status" value="1"/>
</dbReference>
<keyword evidence="3" id="KW-1003">Cell membrane</keyword>
<dbReference type="EMBL" id="CP006939">
    <property type="protein sequence ID" value="AHC13563.1"/>
    <property type="molecule type" value="Genomic_DNA"/>
</dbReference>
<dbReference type="InterPro" id="IPR036259">
    <property type="entry name" value="MFS_trans_sf"/>
</dbReference>
<comment type="subcellular location">
    <subcellularLocation>
        <location evidence="1">Cell membrane</location>
        <topology evidence="1">Multi-pass membrane protein</topology>
    </subcellularLocation>
</comment>
<gene>
    <name evidence="9" type="ORF">L21SP2_0119</name>
</gene>
<dbReference type="AlphaFoldDB" id="V5WCP5"/>
<protein>
    <submittedName>
        <fullName evidence="9">Permease, putative</fullName>
    </submittedName>
</protein>
<dbReference type="eggNOG" id="COG2814">
    <property type="taxonomic scope" value="Bacteria"/>
</dbReference>
<dbReference type="HOGENOM" id="CLU_034180_16_4_12"/>
<evidence type="ECO:0000256" key="7">
    <source>
        <dbReference type="SAM" id="Phobius"/>
    </source>
</evidence>
<dbReference type="PATRIC" id="fig|1307761.3.peg.120"/>
<keyword evidence="2" id="KW-0813">Transport</keyword>
<dbReference type="Gene3D" id="1.20.1250.20">
    <property type="entry name" value="MFS general substrate transporter like domains"/>
    <property type="match status" value="1"/>
</dbReference>
<dbReference type="InterPro" id="IPR022324">
    <property type="entry name" value="Bacilysin_exporter_BacE_put"/>
</dbReference>
<evidence type="ECO:0000313" key="9">
    <source>
        <dbReference type="EMBL" id="AHC13563.1"/>
    </source>
</evidence>
<evidence type="ECO:0000256" key="2">
    <source>
        <dbReference type="ARBA" id="ARBA00022448"/>
    </source>
</evidence>
<evidence type="ECO:0000259" key="8">
    <source>
        <dbReference type="PROSITE" id="PS50850"/>
    </source>
</evidence>
<dbReference type="InterPro" id="IPR020846">
    <property type="entry name" value="MFS_dom"/>
</dbReference>
<evidence type="ECO:0000256" key="1">
    <source>
        <dbReference type="ARBA" id="ARBA00004651"/>
    </source>
</evidence>
<feature type="transmembrane region" description="Helical" evidence="7">
    <location>
        <begin position="367"/>
        <end position="387"/>
    </location>
</feature>
<feature type="transmembrane region" description="Helical" evidence="7">
    <location>
        <begin position="278"/>
        <end position="296"/>
    </location>
</feature>
<feature type="transmembrane region" description="Helical" evidence="7">
    <location>
        <begin position="155"/>
        <end position="175"/>
    </location>
</feature>
<dbReference type="PROSITE" id="PS50850">
    <property type="entry name" value="MFS"/>
    <property type="match status" value="1"/>
</dbReference>
<keyword evidence="4 7" id="KW-0812">Transmembrane</keyword>
<name>V5WCP5_9SPIO</name>
<feature type="transmembrane region" description="Helical" evidence="7">
    <location>
        <begin position="302"/>
        <end position="327"/>
    </location>
</feature>
<evidence type="ECO:0000256" key="6">
    <source>
        <dbReference type="ARBA" id="ARBA00023136"/>
    </source>
</evidence>
<dbReference type="Pfam" id="PF05977">
    <property type="entry name" value="MFS_3"/>
    <property type="match status" value="1"/>
</dbReference>
<dbReference type="CDD" id="cd06173">
    <property type="entry name" value="MFS_MefA_like"/>
    <property type="match status" value="1"/>
</dbReference>
<dbReference type="KEGG" id="slr:L21SP2_0119"/>
<keyword evidence="10" id="KW-1185">Reference proteome</keyword>
<feature type="transmembrane region" description="Helical" evidence="7">
    <location>
        <begin position="215"/>
        <end position="238"/>
    </location>
</feature>
<dbReference type="GO" id="GO:0005886">
    <property type="term" value="C:plasma membrane"/>
    <property type="evidence" value="ECO:0007669"/>
    <property type="project" value="UniProtKB-SubCell"/>
</dbReference>
<keyword evidence="5 7" id="KW-1133">Transmembrane helix</keyword>
<feature type="transmembrane region" description="Helical" evidence="7">
    <location>
        <begin position="250"/>
        <end position="271"/>
    </location>
</feature>
<dbReference type="Proteomes" id="UP000018680">
    <property type="component" value="Chromosome"/>
</dbReference>
<dbReference type="PANTHER" id="PTHR23513">
    <property type="entry name" value="INTEGRAL MEMBRANE EFFLUX PROTEIN-RELATED"/>
    <property type="match status" value="1"/>
</dbReference>
<sequence>MWNRNVVLLWQGQLVSAVGDMVYQVALGFWVLGYTGSTAVMGIVMAAGFIPRSLISPFAGVLVDRMNRKWLLVMMDFIRGITVVVVTVAAFGGWLTIPVIITAAIVIGLCAAFFDPTVSSTIPSISSKEHLVQVNSLFAVNQTGAGIVGNAMGGVLFAALGAPLLFLFNGVSYLISAFSELFISVPPVEQEPGEFHFFTDMKEGFRFIRAHRGMVVLLISVFSLNFLLSLSGVLFLPYFEQRTELGPETFGLAMAILSASSLLGFLLLMSWKLPKGMHFGWFAVHTLLFVIGRTSLFSFDSLLIICIQFAVFGFAVSQLNSLIAAAGQLMVPNHLRGKVFGFLGAMSGGLTPLGMALGGILAEYISIPVIQLVSGLLVGLGFIPALLDPEFRRMINQEYSLKE</sequence>
<dbReference type="InterPro" id="IPR010290">
    <property type="entry name" value="TM_effector"/>
</dbReference>
<dbReference type="RefSeq" id="WP_024266496.1">
    <property type="nucleotide sequence ID" value="NC_023035.1"/>
</dbReference>
<evidence type="ECO:0000256" key="4">
    <source>
        <dbReference type="ARBA" id="ARBA00022692"/>
    </source>
</evidence>
<proteinExistence type="predicted"/>
<evidence type="ECO:0000313" key="10">
    <source>
        <dbReference type="Proteomes" id="UP000018680"/>
    </source>
</evidence>
<feature type="domain" description="Major facilitator superfamily (MFS) profile" evidence="8">
    <location>
        <begin position="5"/>
        <end position="392"/>
    </location>
</feature>
<dbReference type="GO" id="GO:0022857">
    <property type="term" value="F:transmembrane transporter activity"/>
    <property type="evidence" value="ECO:0007669"/>
    <property type="project" value="InterPro"/>
</dbReference>
<dbReference type="SUPFAM" id="SSF103473">
    <property type="entry name" value="MFS general substrate transporter"/>
    <property type="match status" value="1"/>
</dbReference>
<accession>V5WCP5</accession>